<dbReference type="OrthoDB" id="2588702at2759"/>
<feature type="region of interest" description="Disordered" evidence="4">
    <location>
        <begin position="453"/>
        <end position="492"/>
    </location>
</feature>
<feature type="domain" description="RRM" evidence="5">
    <location>
        <begin position="368"/>
        <end position="445"/>
    </location>
</feature>
<name>A0A4Z2ID69_9TELE</name>
<feature type="region of interest" description="Disordered" evidence="4">
    <location>
        <begin position="119"/>
        <end position="138"/>
    </location>
</feature>
<dbReference type="SMART" id="SM00360">
    <property type="entry name" value="RRM"/>
    <property type="match status" value="4"/>
</dbReference>
<evidence type="ECO:0000256" key="2">
    <source>
        <dbReference type="ARBA" id="ARBA00022884"/>
    </source>
</evidence>
<evidence type="ECO:0000256" key="4">
    <source>
        <dbReference type="SAM" id="MobiDB-lite"/>
    </source>
</evidence>
<dbReference type="InterPro" id="IPR050666">
    <property type="entry name" value="ESRP"/>
</dbReference>
<evidence type="ECO:0000259" key="5">
    <source>
        <dbReference type="PROSITE" id="PS50102"/>
    </source>
</evidence>
<dbReference type="InterPro" id="IPR035979">
    <property type="entry name" value="RBD_domain_sf"/>
</dbReference>
<proteinExistence type="predicted"/>
<protein>
    <submittedName>
        <fullName evidence="6">RNA-binding protein 12B</fullName>
    </submittedName>
</protein>
<feature type="region of interest" description="Disordered" evidence="4">
    <location>
        <begin position="84"/>
        <end position="106"/>
    </location>
</feature>
<keyword evidence="2 3" id="KW-0694">RNA-binding</keyword>
<keyword evidence="7" id="KW-1185">Reference proteome</keyword>
<evidence type="ECO:0000256" key="3">
    <source>
        <dbReference type="PROSITE-ProRule" id="PRU00176"/>
    </source>
</evidence>
<dbReference type="PROSITE" id="PS50102">
    <property type="entry name" value="RRM"/>
    <property type="match status" value="1"/>
</dbReference>
<organism evidence="6 7">
    <name type="scientific">Liparis tanakae</name>
    <name type="common">Tanaka's snailfish</name>
    <dbReference type="NCBI Taxonomy" id="230148"/>
    <lineage>
        <taxon>Eukaryota</taxon>
        <taxon>Metazoa</taxon>
        <taxon>Chordata</taxon>
        <taxon>Craniata</taxon>
        <taxon>Vertebrata</taxon>
        <taxon>Euteleostomi</taxon>
        <taxon>Actinopterygii</taxon>
        <taxon>Neopterygii</taxon>
        <taxon>Teleostei</taxon>
        <taxon>Neoteleostei</taxon>
        <taxon>Acanthomorphata</taxon>
        <taxon>Eupercaria</taxon>
        <taxon>Perciformes</taxon>
        <taxon>Cottioidei</taxon>
        <taxon>Cottales</taxon>
        <taxon>Liparidae</taxon>
        <taxon>Liparis</taxon>
    </lineage>
</organism>
<dbReference type="Gene3D" id="3.30.70.330">
    <property type="match status" value="4"/>
</dbReference>
<dbReference type="PANTHER" id="PTHR13976">
    <property type="entry name" value="HETEROGENEOUS NUCLEAR RIBONUCLEOPROTEIN-RELATED"/>
    <property type="match status" value="1"/>
</dbReference>
<gene>
    <name evidence="6" type="primary">RBM12B</name>
    <name evidence="6" type="ORF">EYF80_014034</name>
</gene>
<accession>A0A4Z2ID69</accession>
<comment type="caution">
    <text evidence="6">The sequence shown here is derived from an EMBL/GenBank/DDBJ whole genome shotgun (WGS) entry which is preliminary data.</text>
</comment>
<feature type="compositionally biased region" description="Polar residues" evidence="4">
    <location>
        <begin position="465"/>
        <end position="476"/>
    </location>
</feature>
<dbReference type="AlphaFoldDB" id="A0A4Z2ID69"/>
<dbReference type="InterPro" id="IPR012677">
    <property type="entry name" value="Nucleotide-bd_a/b_plait_sf"/>
</dbReference>
<reference evidence="6 7" key="1">
    <citation type="submission" date="2019-03" db="EMBL/GenBank/DDBJ databases">
        <title>First draft genome of Liparis tanakae, snailfish: a comprehensive survey of snailfish specific genes.</title>
        <authorList>
            <person name="Kim W."/>
            <person name="Song I."/>
            <person name="Jeong J.-H."/>
            <person name="Kim D."/>
            <person name="Kim S."/>
            <person name="Ryu S."/>
            <person name="Song J.Y."/>
            <person name="Lee S.K."/>
        </authorList>
    </citation>
    <scope>NUCLEOTIDE SEQUENCE [LARGE SCALE GENOMIC DNA]</scope>
    <source>
        <tissue evidence="6">Muscle</tissue>
    </source>
</reference>
<dbReference type="InterPro" id="IPR000504">
    <property type="entry name" value="RRM_dom"/>
</dbReference>
<dbReference type="Proteomes" id="UP000314294">
    <property type="component" value="Unassembled WGS sequence"/>
</dbReference>
<evidence type="ECO:0000313" key="7">
    <source>
        <dbReference type="Proteomes" id="UP000314294"/>
    </source>
</evidence>
<sequence length="590" mass="64926">MTIILRLQGLDVKAGTEDIRTFFKGLRIPDGGVYIVGGCLKEAFIAFTTERDAQFAMRHTENLLKGSKVILHISSMAELEHKLKSSLKRKKRSHMQPSVKRPSTTTDVDVLPLNAHFLNPNSANLPPPSNPEMKRPSTTTDVDVLPLNAHPLNPNSANLPPPSNPEMKNLQLSNAPSLDSNAAFLLGICTVLQGLQSSLQSENSVALPRVDFPKADDTDVCDEMKQKQTLVSRPGYVRLFGLPASTTKEDICQFFKGLTVQEAIVNVELGRSHACLVKFANVQDACDALHFNQQSLGPISVEVRGATEKMWTAFAVGESVTPKKNPLGGTGNLTEKNTSAMQCKRRAFNNQLPSQSLKKPRRPPTTEYIVMVNNIPNSMTKTEIKELFACPNIAHYNVQHLLDTEGNRTATAFLIFNRTEDYEYAMNLTGCHVGSNAIAVSSITKTMMREMMAKTHHKSLEQCPKTGTETNKPNGKSKSDPLETQEDPPIVNPDPAAKTCLLVRNMPADVQKHCIKKLFRRYRLEEGDITSLYDGEGNGIGEAVVQFRSPKLAALAHKSNGKLFMGTKVLLTLINVTQMEDILAKNVSGN</sequence>
<feature type="compositionally biased region" description="Basic residues" evidence="4">
    <location>
        <begin position="84"/>
        <end position="94"/>
    </location>
</feature>
<evidence type="ECO:0000256" key="1">
    <source>
        <dbReference type="ARBA" id="ARBA00022737"/>
    </source>
</evidence>
<dbReference type="SUPFAM" id="SSF54928">
    <property type="entry name" value="RNA-binding domain, RBD"/>
    <property type="match status" value="3"/>
</dbReference>
<keyword evidence="1" id="KW-0677">Repeat</keyword>
<evidence type="ECO:0000313" key="6">
    <source>
        <dbReference type="EMBL" id="TNN75671.1"/>
    </source>
</evidence>
<dbReference type="EMBL" id="SRLO01000100">
    <property type="protein sequence ID" value="TNN75671.1"/>
    <property type="molecule type" value="Genomic_DNA"/>
</dbReference>
<dbReference type="GO" id="GO:0003723">
    <property type="term" value="F:RNA binding"/>
    <property type="evidence" value="ECO:0007669"/>
    <property type="project" value="UniProtKB-UniRule"/>
</dbReference>